<comment type="caution">
    <text evidence="2">The sequence shown here is derived from an EMBL/GenBank/DDBJ whole genome shotgun (WGS) entry which is preliminary data.</text>
</comment>
<dbReference type="SUPFAM" id="SSF53448">
    <property type="entry name" value="Nucleotide-diphospho-sugar transferases"/>
    <property type="match status" value="1"/>
</dbReference>
<organism evidence="2 3">
    <name type="scientific">Enterobacter sichuanensis</name>
    <dbReference type="NCBI Taxonomy" id="2071710"/>
    <lineage>
        <taxon>Bacteria</taxon>
        <taxon>Pseudomonadati</taxon>
        <taxon>Pseudomonadota</taxon>
        <taxon>Gammaproteobacteria</taxon>
        <taxon>Enterobacterales</taxon>
        <taxon>Enterobacteriaceae</taxon>
        <taxon>Enterobacter</taxon>
        <taxon>Enterobacter cloacae complex</taxon>
    </lineage>
</organism>
<dbReference type="Gene3D" id="3.90.550.10">
    <property type="entry name" value="Spore Coat Polysaccharide Biosynthesis Protein SpsA, Chain A"/>
    <property type="match status" value="1"/>
</dbReference>
<accession>A0ABS6GBJ7</accession>
<dbReference type="InterPro" id="IPR001173">
    <property type="entry name" value="Glyco_trans_2-like"/>
</dbReference>
<name>A0ABS6GBJ7_9ENTR</name>
<proteinExistence type="predicted"/>
<keyword evidence="2" id="KW-0328">Glycosyltransferase</keyword>
<evidence type="ECO:0000313" key="3">
    <source>
        <dbReference type="Proteomes" id="UP000787201"/>
    </source>
</evidence>
<feature type="domain" description="Glycosyltransferase 2-like" evidence="1">
    <location>
        <begin position="22"/>
        <end position="187"/>
    </location>
</feature>
<dbReference type="Proteomes" id="UP000787201">
    <property type="component" value="Unassembled WGS sequence"/>
</dbReference>
<dbReference type="Pfam" id="PF00535">
    <property type="entry name" value="Glycos_transf_2"/>
    <property type="match status" value="1"/>
</dbReference>
<gene>
    <name evidence="2" type="ORF">KQV47_08225</name>
</gene>
<protein>
    <submittedName>
        <fullName evidence="2">Glycosyltransferase</fullName>
        <ecNumber evidence="2">2.4.-.-</ecNumber>
    </submittedName>
</protein>
<dbReference type="RefSeq" id="WP_094919011.1">
    <property type="nucleotide sequence ID" value="NZ_JAHLTI010000004.1"/>
</dbReference>
<dbReference type="GO" id="GO:0016757">
    <property type="term" value="F:glycosyltransferase activity"/>
    <property type="evidence" value="ECO:0007669"/>
    <property type="project" value="UniProtKB-KW"/>
</dbReference>
<keyword evidence="3" id="KW-1185">Reference proteome</keyword>
<keyword evidence="2" id="KW-0808">Transferase</keyword>
<evidence type="ECO:0000259" key="1">
    <source>
        <dbReference type="Pfam" id="PF00535"/>
    </source>
</evidence>
<sequence length="335" mass="39319">MMFKESQDAIQKKWKDPEIKVSICCITYNHEKYIAEALDSFLAQQTNFAFEILIGEDKGTDNTLSIINEYKNKFPGIINVITSETNLGANGNIRNVIANAKGDYIAFCEGDDYWLDRDKIQKQYDLLMKNPDCKFAFHPAYALRPDNSRVKRFFKGENVQRFSVVDVLNTNGQFSPTSSYMFKKEVVTTLPSWFEDAPVGDLFIELYAMKDSDGIYLPSTMSVYRLFADNSWSSELKKDFTKNIETQKKIIKYTEICLSDFVKYEDIFKLRISRIYCDIATKFLLRKEYIQFKRFLEQSYLYHRSSSSKQKLYSKLKHVPHILYYFHKIKSLQNK</sequence>
<dbReference type="EMBL" id="JAHLTI010000004">
    <property type="protein sequence ID" value="MBU5924183.1"/>
    <property type="molecule type" value="Genomic_DNA"/>
</dbReference>
<dbReference type="PANTHER" id="PTHR22916">
    <property type="entry name" value="GLYCOSYLTRANSFERASE"/>
    <property type="match status" value="1"/>
</dbReference>
<dbReference type="InterPro" id="IPR029044">
    <property type="entry name" value="Nucleotide-diphossugar_trans"/>
</dbReference>
<dbReference type="EC" id="2.4.-.-" evidence="2"/>
<reference evidence="2 3" key="1">
    <citation type="submission" date="2021-06" db="EMBL/GenBank/DDBJ databases">
        <authorList>
            <person name="Stanton E."/>
        </authorList>
    </citation>
    <scope>NUCLEOTIDE SEQUENCE [LARGE SCALE GENOMIC DNA]</scope>
    <source>
        <strain evidence="2 3">2021EL-00146</strain>
    </source>
</reference>
<evidence type="ECO:0000313" key="2">
    <source>
        <dbReference type="EMBL" id="MBU5924183.1"/>
    </source>
</evidence>
<dbReference type="PANTHER" id="PTHR22916:SF3">
    <property type="entry name" value="UDP-GLCNAC:BETAGAL BETA-1,3-N-ACETYLGLUCOSAMINYLTRANSFERASE-LIKE PROTEIN 1"/>
    <property type="match status" value="1"/>
</dbReference>